<protein>
    <submittedName>
        <fullName evidence="1">Uncharacterized protein</fullName>
    </submittedName>
</protein>
<name>A0ABR2KXL8_9EUKA</name>
<keyword evidence="2" id="KW-1185">Reference proteome</keyword>
<sequence>MNEQLNISFRHYNNHQWKEGYPKFFINDEEIPEMYIKNQKRIRDVQIDGYYDYTKKIFIETIYSEANEINYVMLI</sequence>
<evidence type="ECO:0000313" key="1">
    <source>
        <dbReference type="EMBL" id="KAK8895608.1"/>
    </source>
</evidence>
<evidence type="ECO:0000313" key="2">
    <source>
        <dbReference type="Proteomes" id="UP001470230"/>
    </source>
</evidence>
<accession>A0ABR2KXL8</accession>
<comment type="caution">
    <text evidence="1">The sequence shown here is derived from an EMBL/GenBank/DDBJ whole genome shotgun (WGS) entry which is preliminary data.</text>
</comment>
<gene>
    <name evidence="1" type="ORF">M9Y10_024078</name>
</gene>
<dbReference type="EMBL" id="JAPFFF010000003">
    <property type="protein sequence ID" value="KAK8895608.1"/>
    <property type="molecule type" value="Genomic_DNA"/>
</dbReference>
<organism evidence="1 2">
    <name type="scientific">Tritrichomonas musculus</name>
    <dbReference type="NCBI Taxonomy" id="1915356"/>
    <lineage>
        <taxon>Eukaryota</taxon>
        <taxon>Metamonada</taxon>
        <taxon>Parabasalia</taxon>
        <taxon>Tritrichomonadida</taxon>
        <taxon>Tritrichomonadidae</taxon>
        <taxon>Tritrichomonas</taxon>
    </lineage>
</organism>
<reference evidence="1 2" key="1">
    <citation type="submission" date="2024-04" db="EMBL/GenBank/DDBJ databases">
        <title>Tritrichomonas musculus Genome.</title>
        <authorList>
            <person name="Alves-Ferreira E."/>
            <person name="Grigg M."/>
            <person name="Lorenzi H."/>
            <person name="Galac M."/>
        </authorList>
    </citation>
    <scope>NUCLEOTIDE SEQUENCE [LARGE SCALE GENOMIC DNA]</scope>
    <source>
        <strain evidence="1 2">EAF2021</strain>
    </source>
</reference>
<dbReference type="Proteomes" id="UP001470230">
    <property type="component" value="Unassembled WGS sequence"/>
</dbReference>
<proteinExistence type="predicted"/>